<dbReference type="EMBL" id="UHIA01000003">
    <property type="protein sequence ID" value="SUO92177.1"/>
    <property type="molecule type" value="Genomic_DNA"/>
</dbReference>
<feature type="signal peptide" evidence="1">
    <location>
        <begin position="1"/>
        <end position="19"/>
    </location>
</feature>
<evidence type="ECO:0000256" key="1">
    <source>
        <dbReference type="SAM" id="SignalP"/>
    </source>
</evidence>
<dbReference type="PANTHER" id="PTHR38075:SF1">
    <property type="entry name" value="DUF4139 DOMAIN-CONTAINING PROTEIN"/>
    <property type="match status" value="1"/>
</dbReference>
<dbReference type="Pfam" id="PF13598">
    <property type="entry name" value="DUF4139"/>
    <property type="match status" value="1"/>
</dbReference>
<gene>
    <name evidence="3" type="ORF">NCTC10717_00418</name>
</gene>
<dbReference type="InterPro" id="IPR037291">
    <property type="entry name" value="DUF4139"/>
</dbReference>
<dbReference type="RefSeq" id="WP_115217716.1">
    <property type="nucleotide sequence ID" value="NZ_UHIA01000003.1"/>
</dbReference>
<dbReference type="OrthoDB" id="9808067at2"/>
<protein>
    <submittedName>
        <fullName evidence="3">Uncharacterized conserved protein</fullName>
    </submittedName>
</protein>
<proteinExistence type="predicted"/>
<feature type="domain" description="DUF4139" evidence="2">
    <location>
        <begin position="182"/>
        <end position="486"/>
    </location>
</feature>
<evidence type="ECO:0000313" key="4">
    <source>
        <dbReference type="Proteomes" id="UP000254575"/>
    </source>
</evidence>
<dbReference type="PANTHER" id="PTHR38075">
    <property type="entry name" value="DUF4139 DOMAIN-CONTAINING PROTEIN"/>
    <property type="match status" value="1"/>
</dbReference>
<accession>A0A380MJU5</accession>
<evidence type="ECO:0000259" key="2">
    <source>
        <dbReference type="Pfam" id="PF13598"/>
    </source>
</evidence>
<sequence length="487" mass="53653">MNLKTLSVALLLASGSGFAANEILSNAADRQSLAVAIYNDGLALIRESRQLNLAEGENQIALRDVSGMIMSETVSLKAGDADVQLLEQNFDYDLLSEASLLDKYVGKEVKVISRRANGEESSEKATLLAYNDGSIVLQYADRIETGLAENARLAFAELPVNLRDRPTLNLRLQSATAGEQKVDVAYLSTGLRWQADYVANLSADEKTLDLAGWVTLNNQSGTRYENAQLQLIAGDVNRAPPEVLRRAYAAEAMMMAATPAAAQMSEEALFEYHLYTLNRPTTIQNNQSKQVALLSGNQIPVRKEYRLQGSDYWYYRAVENAELGEERKVAVYVEFDNKEEAQLGLPLPKGVVRVYKSDSQDRALFIGEDRIAHTAKNETVRLKLGDAFDVKGVWKHLSTEPVSSAQLVGKLLGGKGKAYDIKVSISLSNAKEEAVSVKIVEPIPGFWEMQSESHPHQKVGANLAQWNVPVPAEGKAELNYTVRVRFD</sequence>
<keyword evidence="4" id="KW-1185">Reference proteome</keyword>
<dbReference type="AlphaFoldDB" id="A0A380MJU5"/>
<feature type="chain" id="PRO_5016697715" evidence="1">
    <location>
        <begin position="20"/>
        <end position="487"/>
    </location>
</feature>
<dbReference type="Proteomes" id="UP000254575">
    <property type="component" value="Unassembled WGS sequence"/>
</dbReference>
<evidence type="ECO:0000313" key="3">
    <source>
        <dbReference type="EMBL" id="SUO92177.1"/>
    </source>
</evidence>
<organism evidence="3 4">
    <name type="scientific">Suttonella indologenes</name>
    <dbReference type="NCBI Taxonomy" id="13276"/>
    <lineage>
        <taxon>Bacteria</taxon>
        <taxon>Pseudomonadati</taxon>
        <taxon>Pseudomonadota</taxon>
        <taxon>Gammaproteobacteria</taxon>
        <taxon>Cardiobacteriales</taxon>
        <taxon>Cardiobacteriaceae</taxon>
        <taxon>Suttonella</taxon>
    </lineage>
</organism>
<name>A0A380MJU5_9GAMM</name>
<reference evidence="3 4" key="1">
    <citation type="submission" date="2018-06" db="EMBL/GenBank/DDBJ databases">
        <authorList>
            <consortium name="Pathogen Informatics"/>
            <person name="Doyle S."/>
        </authorList>
    </citation>
    <scope>NUCLEOTIDE SEQUENCE [LARGE SCALE GENOMIC DNA]</scope>
    <source>
        <strain evidence="3 4">NCTC10717</strain>
    </source>
</reference>
<keyword evidence="1" id="KW-0732">Signal</keyword>